<dbReference type="PROSITE" id="PS51257">
    <property type="entry name" value="PROKAR_LIPOPROTEIN"/>
    <property type="match status" value="1"/>
</dbReference>
<evidence type="ECO:0000313" key="3">
    <source>
        <dbReference type="Proteomes" id="UP001476807"/>
    </source>
</evidence>
<comment type="caution">
    <text evidence="2">The sequence shown here is derived from an EMBL/GenBank/DDBJ whole genome shotgun (WGS) entry which is preliminary data.</text>
</comment>
<keyword evidence="3" id="KW-1185">Reference proteome</keyword>
<proteinExistence type="predicted"/>
<evidence type="ECO:0008006" key="4">
    <source>
        <dbReference type="Google" id="ProtNLM"/>
    </source>
</evidence>
<dbReference type="Proteomes" id="UP001476807">
    <property type="component" value="Unassembled WGS sequence"/>
</dbReference>
<evidence type="ECO:0000256" key="1">
    <source>
        <dbReference type="SAM" id="SignalP"/>
    </source>
</evidence>
<feature type="chain" id="PRO_5046397766" description="DUF4595 domain-containing protein" evidence="1">
    <location>
        <begin position="22"/>
        <end position="293"/>
    </location>
</feature>
<protein>
    <recommendedName>
        <fullName evidence="4">DUF4595 domain-containing protein</fullName>
    </recommendedName>
</protein>
<keyword evidence="1" id="KW-0732">Signal</keyword>
<dbReference type="RefSeq" id="WP_350410080.1">
    <property type="nucleotide sequence ID" value="NZ_JBEOKT010000001.1"/>
</dbReference>
<accession>A0ABV1RNQ7</accession>
<evidence type="ECO:0000313" key="2">
    <source>
        <dbReference type="EMBL" id="MER2996014.1"/>
    </source>
</evidence>
<organism evidence="2 3">
    <name type="scientific">Pontibacter populi</name>
    <dbReference type="NCBI Taxonomy" id="890055"/>
    <lineage>
        <taxon>Bacteria</taxon>
        <taxon>Pseudomonadati</taxon>
        <taxon>Bacteroidota</taxon>
        <taxon>Cytophagia</taxon>
        <taxon>Cytophagales</taxon>
        <taxon>Hymenobacteraceae</taxon>
        <taxon>Pontibacter</taxon>
    </lineage>
</organism>
<feature type="signal peptide" evidence="1">
    <location>
        <begin position="1"/>
        <end position="21"/>
    </location>
</feature>
<sequence>MKTLLASVLLALFILTGCSKSDDPTPLPKIKSVTSYLHQYNGEGKLVDNWRVIWSKEVYDADGLLLKKQYRKSYVMSDINNPLFTENNTYENKLLIKKEVLRSDYPTYNSYNNYLYANGRQSGYDYYFLYNGSYDVLDKYRYEYTTDEQPSKMLHYEYPFSKEPIVHAYTYDTRGNKIKELITGDSPYKGTYEWEFDAHNNLTRKTFTRPHGSSTIAVSTYTYDAANKITEKLTQHSSTFGDETIIHVTYKNIYHYDKQGLLTTIVVYDSIESYYNGEFTLDSELRYEYEFHN</sequence>
<gene>
    <name evidence="2" type="ORF">ABS362_00570</name>
</gene>
<name>A0ABV1RNQ7_9BACT</name>
<dbReference type="Gene3D" id="2.180.10.10">
    <property type="entry name" value="RHS repeat-associated core"/>
    <property type="match status" value="1"/>
</dbReference>
<dbReference type="EMBL" id="JBEOKT010000001">
    <property type="protein sequence ID" value="MER2996014.1"/>
    <property type="molecule type" value="Genomic_DNA"/>
</dbReference>
<reference evidence="2 3" key="1">
    <citation type="submission" date="2024-06" db="EMBL/GenBank/DDBJ databases">
        <title>Pontibacter populi HYL7-15.</title>
        <authorList>
            <person name="Kim M.K."/>
        </authorList>
    </citation>
    <scope>NUCLEOTIDE SEQUENCE [LARGE SCALE GENOMIC DNA]</scope>
    <source>
        <strain evidence="2 3">HYL7-15</strain>
    </source>
</reference>